<feature type="region of interest" description="Disordered" evidence="4">
    <location>
        <begin position="1"/>
        <end position="70"/>
    </location>
</feature>
<dbReference type="Gene3D" id="2.20.25.240">
    <property type="match status" value="1"/>
</dbReference>
<evidence type="ECO:0000256" key="4">
    <source>
        <dbReference type="SAM" id="MobiDB-lite"/>
    </source>
</evidence>
<dbReference type="EMBL" id="CAJOBA010079512">
    <property type="protein sequence ID" value="CAF4434758.1"/>
    <property type="molecule type" value="Genomic_DNA"/>
</dbReference>
<feature type="non-terminal residue" evidence="6">
    <location>
        <position position="202"/>
    </location>
</feature>
<sequence>MGIITRSKTTALAATGASFPASPRVKSSSSSFTTSTDSISSDLNDLSLNNTSTSPASSPPSSSKVNRLPQSGPITVFKSIRLTDQLCMGGFTYQVKDTLKDEIRWTCKERRNKKSPCRKAINTTKNSATEQNPSYSFVSSNSMAHNHPPDEDSQVVSTFKSKLKQVGQANRSAPPTKLYNHLATEMKLSDKQMGMLSRSDTL</sequence>
<evidence type="ECO:0000259" key="5">
    <source>
        <dbReference type="Pfam" id="PF04500"/>
    </source>
</evidence>
<reference evidence="6" key="1">
    <citation type="submission" date="2021-02" db="EMBL/GenBank/DDBJ databases">
        <authorList>
            <person name="Nowell W R."/>
        </authorList>
    </citation>
    <scope>NUCLEOTIDE SEQUENCE</scope>
</reference>
<comment type="caution">
    <text evidence="6">The sequence shown here is derived from an EMBL/GenBank/DDBJ whole genome shotgun (WGS) entry which is preliminary data.</text>
</comment>
<gene>
    <name evidence="6" type="ORF">OVA965_LOCUS43002</name>
    <name evidence="7" type="ORF">TMI583_LOCUS45091</name>
</gene>
<proteinExistence type="predicted"/>
<organism evidence="6 8">
    <name type="scientific">Didymodactylos carnosus</name>
    <dbReference type="NCBI Taxonomy" id="1234261"/>
    <lineage>
        <taxon>Eukaryota</taxon>
        <taxon>Metazoa</taxon>
        <taxon>Spiralia</taxon>
        <taxon>Gnathifera</taxon>
        <taxon>Rotifera</taxon>
        <taxon>Eurotatoria</taxon>
        <taxon>Bdelloidea</taxon>
        <taxon>Philodinida</taxon>
        <taxon>Philodinidae</taxon>
        <taxon>Didymodactylos</taxon>
    </lineage>
</organism>
<dbReference type="Proteomes" id="UP000682733">
    <property type="component" value="Unassembled WGS sequence"/>
</dbReference>
<name>A0A8S2G3Y7_9BILA</name>
<feature type="compositionally biased region" description="Polar residues" evidence="4">
    <location>
        <begin position="1"/>
        <end position="12"/>
    </location>
</feature>
<feature type="domain" description="FLYWCH-type" evidence="5">
    <location>
        <begin position="79"/>
        <end position="132"/>
    </location>
</feature>
<keyword evidence="3" id="KW-0862">Zinc</keyword>
<evidence type="ECO:0000256" key="1">
    <source>
        <dbReference type="ARBA" id="ARBA00022723"/>
    </source>
</evidence>
<evidence type="ECO:0000256" key="3">
    <source>
        <dbReference type="ARBA" id="ARBA00022833"/>
    </source>
</evidence>
<dbReference type="EMBL" id="CAJNOK010054890">
    <property type="protein sequence ID" value="CAF1617360.1"/>
    <property type="molecule type" value="Genomic_DNA"/>
</dbReference>
<evidence type="ECO:0000313" key="8">
    <source>
        <dbReference type="Proteomes" id="UP000677228"/>
    </source>
</evidence>
<feature type="compositionally biased region" description="Low complexity" evidence="4">
    <location>
        <begin position="27"/>
        <end position="63"/>
    </location>
</feature>
<protein>
    <recommendedName>
        <fullName evidence="5">FLYWCH-type domain-containing protein</fullName>
    </recommendedName>
</protein>
<dbReference type="Pfam" id="PF04500">
    <property type="entry name" value="FLYWCH"/>
    <property type="match status" value="1"/>
</dbReference>
<evidence type="ECO:0000313" key="6">
    <source>
        <dbReference type="EMBL" id="CAF1617360.1"/>
    </source>
</evidence>
<keyword evidence="1" id="KW-0479">Metal-binding</keyword>
<dbReference type="Proteomes" id="UP000677228">
    <property type="component" value="Unassembled WGS sequence"/>
</dbReference>
<keyword evidence="2" id="KW-0863">Zinc-finger</keyword>
<dbReference type="GO" id="GO:0008270">
    <property type="term" value="F:zinc ion binding"/>
    <property type="evidence" value="ECO:0007669"/>
    <property type="project" value="UniProtKB-KW"/>
</dbReference>
<accession>A0A8S2G3Y7</accession>
<feature type="non-terminal residue" evidence="6">
    <location>
        <position position="1"/>
    </location>
</feature>
<evidence type="ECO:0000256" key="2">
    <source>
        <dbReference type="ARBA" id="ARBA00022771"/>
    </source>
</evidence>
<dbReference type="InterPro" id="IPR007588">
    <property type="entry name" value="Znf_FLYWCH"/>
</dbReference>
<dbReference type="AlphaFoldDB" id="A0A8S2G3Y7"/>
<evidence type="ECO:0000313" key="7">
    <source>
        <dbReference type="EMBL" id="CAF4434758.1"/>
    </source>
</evidence>